<dbReference type="STRING" id="1544413.Clow_02289"/>
<comment type="caution">
    <text evidence="1">The sequence shown here is derived from an EMBL/GenBank/DDBJ whole genome shotgun (WGS) entry which is preliminary data.</text>
</comment>
<organism evidence="1 2">
    <name type="scientific">Corynebacterium lowii</name>
    <dbReference type="NCBI Taxonomy" id="1544413"/>
    <lineage>
        <taxon>Bacteria</taxon>
        <taxon>Bacillati</taxon>
        <taxon>Actinomycetota</taxon>
        <taxon>Actinomycetes</taxon>
        <taxon>Mycobacteriales</taxon>
        <taxon>Corynebacteriaceae</taxon>
        <taxon>Corynebacterium</taxon>
    </lineage>
</organism>
<sequence length="58" mass="6132">MESTDTISAKGRAQEADFLLNSGAITTTLGDVGVPVLVIEDFTSTAEIDAALRDLYDI</sequence>
<gene>
    <name evidence="1" type="ORF">Clow_02289</name>
</gene>
<dbReference type="EMBL" id="LKEV01000010">
    <property type="protein sequence ID" value="KQB83407.1"/>
    <property type="molecule type" value="Genomic_DNA"/>
</dbReference>
<dbReference type="AlphaFoldDB" id="A0A0Q1DTL3"/>
<dbReference type="PATRIC" id="fig|1544413.3.peg.2291"/>
<evidence type="ECO:0000313" key="1">
    <source>
        <dbReference type="EMBL" id="KQB83407.1"/>
    </source>
</evidence>
<proteinExistence type="predicted"/>
<protein>
    <submittedName>
        <fullName evidence="1">Uncharacterized protein</fullName>
    </submittedName>
</protein>
<dbReference type="Proteomes" id="UP000050488">
    <property type="component" value="Unassembled WGS sequence"/>
</dbReference>
<reference evidence="1 2" key="1">
    <citation type="submission" date="2015-10" db="EMBL/GenBank/DDBJ databases">
        <title>Corynebacteirum lowii and Corynebacterium oculi species nova, derived from human clinical disease and and emended description of Corynebacterium mastiditis.</title>
        <authorList>
            <person name="Bernard K."/>
            <person name="Pacheco A.L."/>
            <person name="Mcdougall C."/>
            <person name="Burtx T."/>
            <person name="Weibe D."/>
            <person name="Tyler S."/>
            <person name="Olson A.B."/>
            <person name="Cnockaert M."/>
            <person name="Eguchi H."/>
            <person name="Kuwahara T."/>
            <person name="Nakayama-Imaohji H."/>
            <person name="Boudewijins M."/>
            <person name="Van Hoecke F."/>
            <person name="Bernier A.-M."/>
            <person name="Vandamme P."/>
        </authorList>
    </citation>
    <scope>NUCLEOTIDE SEQUENCE [LARGE SCALE GENOMIC DNA]</scope>
    <source>
        <strain evidence="1 2">NML 130206</strain>
    </source>
</reference>
<evidence type="ECO:0000313" key="2">
    <source>
        <dbReference type="Proteomes" id="UP000050488"/>
    </source>
</evidence>
<accession>A0A0Q1DTL3</accession>
<keyword evidence="2" id="KW-1185">Reference proteome</keyword>
<name>A0A0Q1DTL3_9CORY</name>